<name>A0A9Q5FMX4_PSEFR</name>
<dbReference type="AlphaFoldDB" id="A0A9Q5FMX4"/>
<dbReference type="EMBL" id="JAAQYX010000005">
    <property type="protein sequence ID" value="NNB48740.1"/>
    <property type="molecule type" value="Genomic_DNA"/>
</dbReference>
<evidence type="ECO:0000313" key="3">
    <source>
        <dbReference type="Proteomes" id="UP000564604"/>
    </source>
</evidence>
<accession>A0A9Q5FMX4</accession>
<reference evidence="2 3" key="1">
    <citation type="journal article" date="2020" name="Front. Microbiol.">
        <title>Genetic Organization of the aprX-lipA2 Operon Affects the Proteolytic Potential of Pseudomonas Species in Milk.</title>
        <authorList>
            <person name="Maier C."/>
            <person name="Huptas C."/>
            <person name="von Neubeck M."/>
            <person name="Scherer S."/>
            <person name="Wenning M."/>
            <person name="Lucking G."/>
        </authorList>
    </citation>
    <scope>NUCLEOTIDE SEQUENCE [LARGE SCALE GENOMIC DNA]</scope>
    <source>
        <strain evidence="2 3">WS 5094</strain>
    </source>
</reference>
<comment type="caution">
    <text evidence="2">The sequence shown here is derived from an EMBL/GenBank/DDBJ whole genome shotgun (WGS) entry which is preliminary data.</text>
</comment>
<gene>
    <name evidence="2" type="ORF">HBN89_05530</name>
</gene>
<organism evidence="2 3">
    <name type="scientific">Pseudomonas fragi</name>
    <dbReference type="NCBI Taxonomy" id="296"/>
    <lineage>
        <taxon>Bacteria</taxon>
        <taxon>Pseudomonadati</taxon>
        <taxon>Pseudomonadota</taxon>
        <taxon>Gammaproteobacteria</taxon>
        <taxon>Pseudomonadales</taxon>
        <taxon>Pseudomonadaceae</taxon>
        <taxon>Pseudomonas</taxon>
    </lineage>
</organism>
<dbReference type="Proteomes" id="UP000564604">
    <property type="component" value="Unassembled WGS sequence"/>
</dbReference>
<proteinExistence type="predicted"/>
<evidence type="ECO:0000256" key="1">
    <source>
        <dbReference type="SAM" id="SignalP"/>
    </source>
</evidence>
<sequence length="148" mass="16209">MLFEQKIATKAGLAATLLLAASASFAETSRDYTLSCSASGFTGTAYVTAVRNGNLLSVFATDYKINSPSSSASRSEANLNMRIWGSSTNQSTDWDKTNKNLQQDGVKRKIRIAQSITEPRLGSVEFEFVFDRKGSDPRCFTKEMIPAF</sequence>
<feature type="chain" id="PRO_5040504689" description="Secreted protein" evidence="1">
    <location>
        <begin position="27"/>
        <end position="148"/>
    </location>
</feature>
<dbReference type="RefSeq" id="WP_095040865.1">
    <property type="nucleotide sequence ID" value="NZ_JAAQYU010000029.1"/>
</dbReference>
<protein>
    <recommendedName>
        <fullName evidence="4">Secreted protein</fullName>
    </recommendedName>
</protein>
<keyword evidence="1" id="KW-0732">Signal</keyword>
<evidence type="ECO:0008006" key="4">
    <source>
        <dbReference type="Google" id="ProtNLM"/>
    </source>
</evidence>
<evidence type="ECO:0000313" key="2">
    <source>
        <dbReference type="EMBL" id="NNB48740.1"/>
    </source>
</evidence>
<feature type="signal peptide" evidence="1">
    <location>
        <begin position="1"/>
        <end position="26"/>
    </location>
</feature>